<dbReference type="InterPro" id="IPR036513">
    <property type="entry name" value="STAS_dom_sf"/>
</dbReference>
<evidence type="ECO:0000313" key="3">
    <source>
        <dbReference type="Proteomes" id="UP000652681"/>
    </source>
</evidence>
<evidence type="ECO:0000259" key="1">
    <source>
        <dbReference type="PROSITE" id="PS50801"/>
    </source>
</evidence>
<reference evidence="2" key="1">
    <citation type="submission" date="2020-09" db="EMBL/GenBank/DDBJ databases">
        <title>Taishania pollutisoli gen. nov., sp. nov., Isolated from Tetrabromobisphenol A-Contaminated Soil.</title>
        <authorList>
            <person name="Chen Q."/>
        </authorList>
    </citation>
    <scope>NUCLEOTIDE SEQUENCE</scope>
    <source>
        <strain evidence="2">CZZ-1</strain>
    </source>
</reference>
<accession>A0A8J6PF39</accession>
<dbReference type="PANTHER" id="PTHR33495">
    <property type="entry name" value="ANTI-SIGMA FACTOR ANTAGONIST TM_1081-RELATED-RELATED"/>
    <property type="match status" value="1"/>
</dbReference>
<name>A0A8J6PF39_9FLAO</name>
<evidence type="ECO:0000313" key="2">
    <source>
        <dbReference type="EMBL" id="MBC9813145.1"/>
    </source>
</evidence>
<dbReference type="Pfam" id="PF01740">
    <property type="entry name" value="STAS"/>
    <property type="match status" value="1"/>
</dbReference>
<dbReference type="EMBL" id="JACVEL010000008">
    <property type="protein sequence ID" value="MBC9813145.1"/>
    <property type="molecule type" value="Genomic_DNA"/>
</dbReference>
<dbReference type="PROSITE" id="PS50801">
    <property type="entry name" value="STAS"/>
    <property type="match status" value="1"/>
</dbReference>
<dbReference type="InterPro" id="IPR002645">
    <property type="entry name" value="STAS_dom"/>
</dbReference>
<dbReference type="AlphaFoldDB" id="A0A8J6PF39"/>
<protein>
    <submittedName>
        <fullName evidence="2">STAS domain-containing protein</fullName>
    </submittedName>
</protein>
<dbReference type="Gene3D" id="3.30.750.24">
    <property type="entry name" value="STAS domain"/>
    <property type="match status" value="1"/>
</dbReference>
<sequence>MSFSAELSVKDTVLIVSLEGKVLEESVLKQLLSDIDSQLGEVKGKLVINIEKLDYINSTGINFFIKALTKARVKNGDLILSGAQGSVLTIVQVSKMNEVFTMTETVEEALTIHNTKK</sequence>
<dbReference type="Proteomes" id="UP000652681">
    <property type="component" value="Unassembled WGS sequence"/>
</dbReference>
<feature type="domain" description="STAS" evidence="1">
    <location>
        <begin position="1"/>
        <end position="113"/>
    </location>
</feature>
<proteinExistence type="predicted"/>
<dbReference type="CDD" id="cd07043">
    <property type="entry name" value="STAS_anti-anti-sigma_factors"/>
    <property type="match status" value="1"/>
</dbReference>
<gene>
    <name evidence="2" type="ORF">H9Y05_11775</name>
</gene>
<dbReference type="PANTHER" id="PTHR33495:SF2">
    <property type="entry name" value="ANTI-SIGMA FACTOR ANTAGONIST TM_1081-RELATED"/>
    <property type="match status" value="1"/>
</dbReference>
<dbReference type="RefSeq" id="WP_163491932.1">
    <property type="nucleotide sequence ID" value="NZ_JACVEL010000008.1"/>
</dbReference>
<organism evidence="2 3">
    <name type="scientific">Taishania pollutisoli</name>
    <dbReference type="NCBI Taxonomy" id="2766479"/>
    <lineage>
        <taxon>Bacteria</taxon>
        <taxon>Pseudomonadati</taxon>
        <taxon>Bacteroidota</taxon>
        <taxon>Flavobacteriia</taxon>
        <taxon>Flavobacteriales</taxon>
        <taxon>Crocinitomicaceae</taxon>
        <taxon>Taishania</taxon>
    </lineage>
</organism>
<dbReference type="GO" id="GO:0043856">
    <property type="term" value="F:anti-sigma factor antagonist activity"/>
    <property type="evidence" value="ECO:0007669"/>
    <property type="project" value="TreeGrafter"/>
</dbReference>
<keyword evidence="3" id="KW-1185">Reference proteome</keyword>
<dbReference type="SUPFAM" id="SSF52091">
    <property type="entry name" value="SpoIIaa-like"/>
    <property type="match status" value="1"/>
</dbReference>
<comment type="caution">
    <text evidence="2">The sequence shown here is derived from an EMBL/GenBank/DDBJ whole genome shotgun (WGS) entry which is preliminary data.</text>
</comment>